<name>A0AAV1EWD7_XYRNO</name>
<evidence type="ECO:0000256" key="2">
    <source>
        <dbReference type="SAM" id="MobiDB-lite"/>
    </source>
</evidence>
<dbReference type="InterPro" id="IPR004210">
    <property type="entry name" value="BESS_motif"/>
</dbReference>
<evidence type="ECO:0000259" key="3">
    <source>
        <dbReference type="PROSITE" id="PS51031"/>
    </source>
</evidence>
<proteinExistence type="predicted"/>
<dbReference type="AlphaFoldDB" id="A0AAV1EWD7"/>
<evidence type="ECO:0000313" key="4">
    <source>
        <dbReference type="EMBL" id="CAJ1052994.1"/>
    </source>
</evidence>
<reference evidence="4" key="1">
    <citation type="submission" date="2023-08" db="EMBL/GenBank/DDBJ databases">
        <authorList>
            <person name="Alioto T."/>
            <person name="Alioto T."/>
            <person name="Gomez Garrido J."/>
        </authorList>
    </citation>
    <scope>NUCLEOTIDE SEQUENCE</scope>
</reference>
<organism evidence="4 5">
    <name type="scientific">Xyrichtys novacula</name>
    <name type="common">Pearly razorfish</name>
    <name type="synonym">Hemipteronotus novacula</name>
    <dbReference type="NCBI Taxonomy" id="13765"/>
    <lineage>
        <taxon>Eukaryota</taxon>
        <taxon>Metazoa</taxon>
        <taxon>Chordata</taxon>
        <taxon>Craniata</taxon>
        <taxon>Vertebrata</taxon>
        <taxon>Euteleostomi</taxon>
        <taxon>Actinopterygii</taxon>
        <taxon>Neopterygii</taxon>
        <taxon>Teleostei</taxon>
        <taxon>Neoteleostei</taxon>
        <taxon>Acanthomorphata</taxon>
        <taxon>Eupercaria</taxon>
        <taxon>Labriformes</taxon>
        <taxon>Labridae</taxon>
        <taxon>Xyrichtys</taxon>
    </lineage>
</organism>
<comment type="subcellular location">
    <subcellularLocation>
        <location evidence="1">Nucleus</location>
    </subcellularLocation>
</comment>
<keyword evidence="5" id="KW-1185">Reference proteome</keyword>
<dbReference type="PROSITE" id="PS51031">
    <property type="entry name" value="BESS"/>
    <property type="match status" value="1"/>
</dbReference>
<feature type="domain" description="BESS" evidence="3">
    <location>
        <begin position="139"/>
        <end position="178"/>
    </location>
</feature>
<evidence type="ECO:0000256" key="1">
    <source>
        <dbReference type="PROSITE-ProRule" id="PRU00371"/>
    </source>
</evidence>
<sequence length="187" mass="19809">MSFLDPFIAPRDTSSNMSREVEEDFTAENAASSAGMPEDLEEAGPPGVEFDAPSPAAAPSPAPAPSPASAPSPAPSASPAPSTAAGDASGPTAARPRGRKRRTPPSSRLEEIEELLCQAPRRQQTPPPPPPPPPPTSRYPEEEHFLLGLAPSLARLSPQAKEQVKFQIYKLVFEAQDFTLNLEPVEP</sequence>
<dbReference type="Pfam" id="PF02944">
    <property type="entry name" value="BESS"/>
    <property type="match status" value="1"/>
</dbReference>
<feature type="compositionally biased region" description="Pro residues" evidence="2">
    <location>
        <begin position="56"/>
        <end position="78"/>
    </location>
</feature>
<feature type="region of interest" description="Disordered" evidence="2">
    <location>
        <begin position="1"/>
        <end position="142"/>
    </location>
</feature>
<dbReference type="GO" id="GO:0005634">
    <property type="term" value="C:nucleus"/>
    <property type="evidence" value="ECO:0007669"/>
    <property type="project" value="UniProtKB-SubCell"/>
</dbReference>
<gene>
    <name evidence="4" type="ORF">XNOV1_A013632</name>
</gene>
<protein>
    <submittedName>
        <fullName evidence="4">Uncharacterized protein LOC125891537</fullName>
    </submittedName>
</protein>
<evidence type="ECO:0000313" key="5">
    <source>
        <dbReference type="Proteomes" id="UP001178508"/>
    </source>
</evidence>
<dbReference type="GO" id="GO:0003677">
    <property type="term" value="F:DNA binding"/>
    <property type="evidence" value="ECO:0007669"/>
    <property type="project" value="InterPro"/>
</dbReference>
<keyword evidence="1" id="KW-0539">Nucleus</keyword>
<accession>A0AAV1EWD7</accession>
<feature type="compositionally biased region" description="Pro residues" evidence="2">
    <location>
        <begin position="125"/>
        <end position="137"/>
    </location>
</feature>
<dbReference type="EMBL" id="OY660866">
    <property type="protein sequence ID" value="CAJ1052994.1"/>
    <property type="molecule type" value="Genomic_DNA"/>
</dbReference>
<dbReference type="Proteomes" id="UP001178508">
    <property type="component" value="Chromosome 3"/>
</dbReference>